<dbReference type="InterPro" id="IPR032567">
    <property type="entry name" value="RTL1-rel"/>
</dbReference>
<dbReference type="AlphaFoldDB" id="A0AAE1JY71"/>
<feature type="region of interest" description="Disordered" evidence="1">
    <location>
        <begin position="287"/>
        <end position="320"/>
    </location>
</feature>
<evidence type="ECO:0000256" key="1">
    <source>
        <dbReference type="SAM" id="MobiDB-lite"/>
    </source>
</evidence>
<dbReference type="SUPFAM" id="SSF50630">
    <property type="entry name" value="Acid proteases"/>
    <property type="match status" value="1"/>
</dbReference>
<evidence type="ECO:0000313" key="3">
    <source>
        <dbReference type="Proteomes" id="UP001293593"/>
    </source>
</evidence>
<dbReference type="EMBL" id="JAWXYG010000004">
    <property type="protein sequence ID" value="KAK4276253.1"/>
    <property type="molecule type" value="Genomic_DNA"/>
</dbReference>
<protein>
    <recommendedName>
        <fullName evidence="4">Retrotransposon gag domain-containing protein</fullName>
    </recommendedName>
</protein>
<evidence type="ECO:0008006" key="4">
    <source>
        <dbReference type="Google" id="ProtNLM"/>
    </source>
</evidence>
<dbReference type="CDD" id="cd00303">
    <property type="entry name" value="retropepsin_like"/>
    <property type="match status" value="1"/>
</dbReference>
<dbReference type="Gene3D" id="2.40.70.10">
    <property type="entry name" value="Acid Proteases"/>
    <property type="match status" value="1"/>
</dbReference>
<dbReference type="InterPro" id="IPR021109">
    <property type="entry name" value="Peptidase_aspartic_dom_sf"/>
</dbReference>
<feature type="region of interest" description="Disordered" evidence="1">
    <location>
        <begin position="67"/>
        <end position="97"/>
    </location>
</feature>
<sequence length="527" mass="60474">MVQTRAALAKTMEARVLAIEEQLRLLDKIDDMEQKMGKPDHLEEQMGKLNQLDQLQEQMRHLLQATERQNDDQQRQRRGHGWGNGQNHGEPQHRPTHFTKMEFPHFHGREVDSWISKCERFFHLDGTAEAEKVTMASMGLDEASFAWHVASERRWRCPMGWNEYVVLLRDTFGLPVDKPMGELSWLRQIGTLIEFNTKFDSLSAKLDLSEEYLIDIYITGLSEEISHTVLLFNPKTLGEARRLAKVQEMSINHKASKKVGDKYVKPVTGSLSMVLYGAATNVGQNKGFNQLSQPAGSQSRDKTVNTSSPSNTMPWNVTVAKSSKPKSWKNSWLLSPEDEAEHRAKNLCFYCHEQFSRNHSCPQRHRMRLQFMELVEESETSPIVEVAPDMEDEYAPLISLHAINGVNTNDSMRIQGNVGKKVIQVLIDNGSTHDFMDYDFAVKMGWKNTEPPLAAVQVAGGQKLQVFGVWHGFRWKMQGLDFVCDIRIIKLNTFDIVLGLTWLKTIKSALWDYEKLSMQFWYRGKLC</sequence>
<dbReference type="PANTHER" id="PTHR15503:SF40">
    <property type="match status" value="1"/>
</dbReference>
<feature type="compositionally biased region" description="Polar residues" evidence="1">
    <location>
        <begin position="287"/>
        <end position="315"/>
    </location>
</feature>
<organism evidence="2 3">
    <name type="scientific">Acacia crassicarpa</name>
    <name type="common">northern wattle</name>
    <dbReference type="NCBI Taxonomy" id="499986"/>
    <lineage>
        <taxon>Eukaryota</taxon>
        <taxon>Viridiplantae</taxon>
        <taxon>Streptophyta</taxon>
        <taxon>Embryophyta</taxon>
        <taxon>Tracheophyta</taxon>
        <taxon>Spermatophyta</taxon>
        <taxon>Magnoliopsida</taxon>
        <taxon>eudicotyledons</taxon>
        <taxon>Gunneridae</taxon>
        <taxon>Pentapetalae</taxon>
        <taxon>rosids</taxon>
        <taxon>fabids</taxon>
        <taxon>Fabales</taxon>
        <taxon>Fabaceae</taxon>
        <taxon>Caesalpinioideae</taxon>
        <taxon>mimosoid clade</taxon>
        <taxon>Acacieae</taxon>
        <taxon>Acacia</taxon>
    </lineage>
</organism>
<evidence type="ECO:0000313" key="2">
    <source>
        <dbReference type="EMBL" id="KAK4276253.1"/>
    </source>
</evidence>
<name>A0AAE1JY71_9FABA</name>
<reference evidence="2" key="1">
    <citation type="submission" date="2023-10" db="EMBL/GenBank/DDBJ databases">
        <title>Chromosome-level genome of the transformable northern wattle, Acacia crassicarpa.</title>
        <authorList>
            <person name="Massaro I."/>
            <person name="Sinha N.R."/>
            <person name="Poethig S."/>
            <person name="Leichty A.R."/>
        </authorList>
    </citation>
    <scope>NUCLEOTIDE SEQUENCE</scope>
    <source>
        <strain evidence="2">Acra3RX</strain>
        <tissue evidence="2">Leaf</tissue>
    </source>
</reference>
<dbReference type="PANTHER" id="PTHR15503">
    <property type="entry name" value="LDOC1 RELATED"/>
    <property type="match status" value="1"/>
</dbReference>
<accession>A0AAE1JY71</accession>
<comment type="caution">
    <text evidence="2">The sequence shown here is derived from an EMBL/GenBank/DDBJ whole genome shotgun (WGS) entry which is preliminary data.</text>
</comment>
<dbReference type="Proteomes" id="UP001293593">
    <property type="component" value="Unassembled WGS sequence"/>
</dbReference>
<dbReference type="Pfam" id="PF08284">
    <property type="entry name" value="RVP_2"/>
    <property type="match status" value="1"/>
</dbReference>
<keyword evidence="3" id="KW-1185">Reference proteome</keyword>
<gene>
    <name evidence="2" type="ORF">QN277_019221</name>
</gene>
<proteinExistence type="predicted"/>